<evidence type="ECO:0000256" key="4">
    <source>
        <dbReference type="ARBA" id="ARBA00022679"/>
    </source>
</evidence>
<accession>A0A378Q651</accession>
<comment type="subcellular location">
    <subcellularLocation>
        <location evidence="1">Cell inner membrane</location>
        <topology evidence="1">Multi-pass membrane protein</topology>
    </subcellularLocation>
</comment>
<dbReference type="InterPro" id="IPR058130">
    <property type="entry name" value="PEA_transf_C"/>
</dbReference>
<keyword evidence="5 8" id="KW-0812">Transmembrane</keyword>
<feature type="transmembrane region" description="Helical" evidence="8">
    <location>
        <begin position="147"/>
        <end position="168"/>
    </location>
</feature>
<evidence type="ECO:0000256" key="1">
    <source>
        <dbReference type="ARBA" id="ARBA00004429"/>
    </source>
</evidence>
<keyword evidence="3" id="KW-0997">Cell inner membrane</keyword>
<feature type="transmembrane region" description="Helical" evidence="8">
    <location>
        <begin position="40"/>
        <end position="62"/>
    </location>
</feature>
<feature type="transmembrane region" description="Helical" evidence="8">
    <location>
        <begin position="74"/>
        <end position="95"/>
    </location>
</feature>
<evidence type="ECO:0000313" key="12">
    <source>
        <dbReference type="Proteomes" id="UP000255193"/>
    </source>
</evidence>
<dbReference type="AlphaFoldDB" id="A0A378Q651"/>
<dbReference type="NCBIfam" id="NF028537">
    <property type="entry name" value="P_eth_NH2_trans"/>
    <property type="match status" value="1"/>
</dbReference>
<keyword evidence="6 8" id="KW-1133">Transmembrane helix</keyword>
<dbReference type="CDD" id="cd16017">
    <property type="entry name" value="LptA"/>
    <property type="match status" value="1"/>
</dbReference>
<evidence type="ECO:0000256" key="3">
    <source>
        <dbReference type="ARBA" id="ARBA00022519"/>
    </source>
</evidence>
<gene>
    <name evidence="11" type="primary">eptA</name>
    <name evidence="11" type="ORF">NCTC11091_02035</name>
</gene>
<keyword evidence="4 11" id="KW-0808">Transferase</keyword>
<sequence length="573" mass="63775">MTQSFGAHTTQSTNQPTTKYEAINRRLPLRAWHHLRQTGLNPFVTMALLAGFLVLTANWQFFHQVLAVYPLAQNVGFVLSLALVLFALLLLVLLLTAYRYTLKPIGVLLLLVAAVTGYFADTYATVYDANMLQNALQTDTAEAHDLLNGWFILRVLVLGVLPSAWLIWQPLKQLSLKQAVLQRFAWLVGCVVLLAVLMGSQSGQYASFFREHKPLRSYALPLTPIYAMDKLASNALHAHKRAHVSIQDPAADAKQLSTPATRRPRLVVMVVGETARADHSPMNGYARNTLPQLSQTAGVTNFSHVTSCGTSTAYSVPCMFSYLGEQNYQVDDAGNYRNVLDTLHRLGINVLWRDNNSDSKGVMSQLPQDLYQSYRTDATNPVCHTNPYGECRDVGMLAGLDDYLKTTHATAPRDVLIVLHQMGNHGPAYYKRYDATFAKFNPVCQTNELADCAQREIINGYDNALLATDDFLAKTISWLKTHQQDYDVAMLYSSDHGESLGENNVYLHGLPKAFAPEDQRHVLAMMWRADSNTPSFAQPVAGDSQLSHDAITPTLLKLFDVHTRAAADTRFIQ</sequence>
<name>A0A378Q651_9GAMM</name>
<dbReference type="GO" id="GO:0009244">
    <property type="term" value="P:lipopolysaccharide core region biosynthetic process"/>
    <property type="evidence" value="ECO:0007669"/>
    <property type="project" value="TreeGrafter"/>
</dbReference>
<evidence type="ECO:0000259" key="9">
    <source>
        <dbReference type="Pfam" id="PF00884"/>
    </source>
</evidence>
<dbReference type="InterPro" id="IPR012549">
    <property type="entry name" value="EptA-like_N"/>
</dbReference>
<evidence type="ECO:0000313" key="11">
    <source>
        <dbReference type="EMBL" id="STY96219.1"/>
    </source>
</evidence>
<dbReference type="Pfam" id="PF00884">
    <property type="entry name" value="Sulfatase"/>
    <property type="match status" value="1"/>
</dbReference>
<dbReference type="InterPro" id="IPR000917">
    <property type="entry name" value="Sulfatase_N"/>
</dbReference>
<feature type="domain" description="Phosphoethanolamine transferase N-terminal" evidence="10">
    <location>
        <begin position="85"/>
        <end position="233"/>
    </location>
</feature>
<dbReference type="Pfam" id="PF08019">
    <property type="entry name" value="EptA_B_N"/>
    <property type="match status" value="1"/>
</dbReference>
<evidence type="ECO:0000259" key="10">
    <source>
        <dbReference type="Pfam" id="PF08019"/>
    </source>
</evidence>
<evidence type="ECO:0000256" key="2">
    <source>
        <dbReference type="ARBA" id="ARBA00022475"/>
    </source>
</evidence>
<dbReference type="EC" id="2.7.-.-" evidence="11"/>
<dbReference type="Gene3D" id="3.40.720.10">
    <property type="entry name" value="Alkaline Phosphatase, subunit A"/>
    <property type="match status" value="1"/>
</dbReference>
<dbReference type="InterPro" id="IPR017850">
    <property type="entry name" value="Alkaline_phosphatase_core_sf"/>
</dbReference>
<evidence type="ECO:0000256" key="8">
    <source>
        <dbReference type="SAM" id="Phobius"/>
    </source>
</evidence>
<evidence type="ECO:0000256" key="7">
    <source>
        <dbReference type="ARBA" id="ARBA00023136"/>
    </source>
</evidence>
<proteinExistence type="predicted"/>
<reference evidence="11 12" key="1">
    <citation type="submission" date="2018-06" db="EMBL/GenBank/DDBJ databases">
        <authorList>
            <consortium name="Pathogen Informatics"/>
            <person name="Doyle S."/>
        </authorList>
    </citation>
    <scope>NUCLEOTIDE SEQUENCE [LARGE SCALE GENOMIC DNA]</scope>
    <source>
        <strain evidence="11 12">NCTC11091</strain>
    </source>
</reference>
<feature type="transmembrane region" description="Helical" evidence="8">
    <location>
        <begin position="107"/>
        <end position="127"/>
    </location>
</feature>
<dbReference type="RefSeq" id="WP_079352150.1">
    <property type="nucleotide sequence ID" value="NZ_MXAO01000051.1"/>
</dbReference>
<evidence type="ECO:0000256" key="5">
    <source>
        <dbReference type="ARBA" id="ARBA00022692"/>
    </source>
</evidence>
<dbReference type="InterPro" id="IPR040423">
    <property type="entry name" value="PEA_transferase"/>
</dbReference>
<feature type="transmembrane region" description="Helical" evidence="8">
    <location>
        <begin position="180"/>
        <end position="200"/>
    </location>
</feature>
<keyword evidence="2" id="KW-1003">Cell membrane</keyword>
<dbReference type="GO" id="GO:0005886">
    <property type="term" value="C:plasma membrane"/>
    <property type="evidence" value="ECO:0007669"/>
    <property type="project" value="UniProtKB-SubCell"/>
</dbReference>
<dbReference type="PANTHER" id="PTHR30443:SF0">
    <property type="entry name" value="PHOSPHOETHANOLAMINE TRANSFERASE EPTA"/>
    <property type="match status" value="1"/>
</dbReference>
<dbReference type="SUPFAM" id="SSF53649">
    <property type="entry name" value="Alkaline phosphatase-like"/>
    <property type="match status" value="1"/>
</dbReference>
<dbReference type="GO" id="GO:0016776">
    <property type="term" value="F:phosphotransferase activity, phosphate group as acceptor"/>
    <property type="evidence" value="ECO:0007669"/>
    <property type="project" value="TreeGrafter"/>
</dbReference>
<dbReference type="Proteomes" id="UP000255193">
    <property type="component" value="Unassembled WGS sequence"/>
</dbReference>
<evidence type="ECO:0000256" key="6">
    <source>
        <dbReference type="ARBA" id="ARBA00022989"/>
    </source>
</evidence>
<dbReference type="EMBL" id="UGQA01000001">
    <property type="protein sequence ID" value="STY96219.1"/>
    <property type="molecule type" value="Genomic_DNA"/>
</dbReference>
<protein>
    <submittedName>
        <fullName evidence="11">Phosphoethanolamine transferase eptA</fullName>
        <ecNumber evidence="11">2.7.-.-</ecNumber>
    </submittedName>
</protein>
<keyword evidence="7 8" id="KW-0472">Membrane</keyword>
<organism evidence="11 12">
    <name type="scientific">Faucicola atlantae</name>
    <dbReference type="NCBI Taxonomy" id="34059"/>
    <lineage>
        <taxon>Bacteria</taxon>
        <taxon>Pseudomonadati</taxon>
        <taxon>Pseudomonadota</taxon>
        <taxon>Gammaproteobacteria</taxon>
        <taxon>Moraxellales</taxon>
        <taxon>Moraxellaceae</taxon>
        <taxon>Faucicola</taxon>
    </lineage>
</organism>
<feature type="domain" description="Sulfatase N-terminal" evidence="9">
    <location>
        <begin position="266"/>
        <end position="561"/>
    </location>
</feature>
<dbReference type="PANTHER" id="PTHR30443">
    <property type="entry name" value="INNER MEMBRANE PROTEIN"/>
    <property type="match status" value="1"/>
</dbReference>